<protein>
    <submittedName>
        <fullName evidence="2">Uncharacterized protein</fullName>
    </submittedName>
</protein>
<gene>
    <name evidence="2" type="ORF">PVAP13_8KG005757</name>
</gene>
<dbReference type="Proteomes" id="UP000823388">
    <property type="component" value="Chromosome 8K"/>
</dbReference>
<keyword evidence="3" id="KW-1185">Reference proteome</keyword>
<accession>A0A8T0PG78</accession>
<sequence>MRLLALNFLVLSVFSSLQQIKSRSDCTLLALLTLSKLVLMGGCGLPRRHRGDLQAR</sequence>
<dbReference type="AlphaFoldDB" id="A0A8T0PG78"/>
<evidence type="ECO:0000313" key="2">
    <source>
        <dbReference type="EMBL" id="KAG2559918.1"/>
    </source>
</evidence>
<organism evidence="2 3">
    <name type="scientific">Panicum virgatum</name>
    <name type="common">Blackwell switchgrass</name>
    <dbReference type="NCBI Taxonomy" id="38727"/>
    <lineage>
        <taxon>Eukaryota</taxon>
        <taxon>Viridiplantae</taxon>
        <taxon>Streptophyta</taxon>
        <taxon>Embryophyta</taxon>
        <taxon>Tracheophyta</taxon>
        <taxon>Spermatophyta</taxon>
        <taxon>Magnoliopsida</taxon>
        <taxon>Liliopsida</taxon>
        <taxon>Poales</taxon>
        <taxon>Poaceae</taxon>
        <taxon>PACMAD clade</taxon>
        <taxon>Panicoideae</taxon>
        <taxon>Panicodae</taxon>
        <taxon>Paniceae</taxon>
        <taxon>Panicinae</taxon>
        <taxon>Panicum</taxon>
        <taxon>Panicum sect. Hiantes</taxon>
    </lineage>
</organism>
<dbReference type="EMBL" id="CM029051">
    <property type="protein sequence ID" value="KAG2559918.1"/>
    <property type="molecule type" value="Genomic_DNA"/>
</dbReference>
<evidence type="ECO:0000313" key="3">
    <source>
        <dbReference type="Proteomes" id="UP000823388"/>
    </source>
</evidence>
<feature type="chain" id="PRO_5035846691" evidence="1">
    <location>
        <begin position="16"/>
        <end position="56"/>
    </location>
</feature>
<reference evidence="2" key="1">
    <citation type="submission" date="2020-05" db="EMBL/GenBank/DDBJ databases">
        <title>WGS assembly of Panicum virgatum.</title>
        <authorList>
            <person name="Lovell J.T."/>
            <person name="Jenkins J."/>
            <person name="Shu S."/>
            <person name="Juenger T.E."/>
            <person name="Schmutz J."/>
        </authorList>
    </citation>
    <scope>NUCLEOTIDE SEQUENCE</scope>
    <source>
        <strain evidence="2">AP13</strain>
    </source>
</reference>
<feature type="signal peptide" evidence="1">
    <location>
        <begin position="1"/>
        <end position="15"/>
    </location>
</feature>
<comment type="caution">
    <text evidence="2">The sequence shown here is derived from an EMBL/GenBank/DDBJ whole genome shotgun (WGS) entry which is preliminary data.</text>
</comment>
<name>A0A8T0PG78_PANVG</name>
<keyword evidence="1" id="KW-0732">Signal</keyword>
<proteinExistence type="predicted"/>
<evidence type="ECO:0000256" key="1">
    <source>
        <dbReference type="SAM" id="SignalP"/>
    </source>
</evidence>